<protein>
    <recommendedName>
        <fullName evidence="4">DUF1146 domain-containing protein</fullName>
    </recommendedName>
</protein>
<evidence type="ECO:0000256" key="1">
    <source>
        <dbReference type="SAM" id="Phobius"/>
    </source>
</evidence>
<dbReference type="AlphaFoldDB" id="A0A0M3ANW4"/>
<keyword evidence="1" id="KW-0812">Transmembrane</keyword>
<evidence type="ECO:0000313" key="3">
    <source>
        <dbReference type="Proteomes" id="UP000033874"/>
    </source>
</evidence>
<reference evidence="2 3" key="1">
    <citation type="submission" date="2015-04" db="EMBL/GenBank/DDBJ databases">
        <title>Genome sequence of aromatic hydrocarbons-degrading Sphingobium chungbukense DJ77.</title>
        <authorList>
            <person name="Kim Y.-C."/>
            <person name="Chae J.-C."/>
        </authorList>
    </citation>
    <scope>NUCLEOTIDE SEQUENCE [LARGE SCALE GENOMIC DNA]</scope>
    <source>
        <strain evidence="2 3">DJ77</strain>
    </source>
</reference>
<name>A0A0M3ANW4_9SPHN</name>
<sequence>MMNFIPIALITFKIVVLGTGMLFAIKWHYDQDKKTQKGEVLITVSKITAILLLSLLGLLFVTFTLARMLGLDLTLPR</sequence>
<feature type="transmembrane region" description="Helical" evidence="1">
    <location>
        <begin position="47"/>
        <end position="69"/>
    </location>
</feature>
<organism evidence="2 3">
    <name type="scientific">Sphingobium chungbukense</name>
    <dbReference type="NCBI Taxonomy" id="56193"/>
    <lineage>
        <taxon>Bacteria</taxon>
        <taxon>Pseudomonadati</taxon>
        <taxon>Pseudomonadota</taxon>
        <taxon>Alphaproteobacteria</taxon>
        <taxon>Sphingomonadales</taxon>
        <taxon>Sphingomonadaceae</taxon>
        <taxon>Sphingobium</taxon>
    </lineage>
</organism>
<dbReference type="EMBL" id="LBIC01000006">
    <property type="protein sequence ID" value="KKW91633.1"/>
    <property type="molecule type" value="Genomic_DNA"/>
</dbReference>
<evidence type="ECO:0000313" key="2">
    <source>
        <dbReference type="EMBL" id="KKW91633.1"/>
    </source>
</evidence>
<evidence type="ECO:0008006" key="4">
    <source>
        <dbReference type="Google" id="ProtNLM"/>
    </source>
</evidence>
<dbReference type="PATRIC" id="fig|56193.3.peg.3088"/>
<comment type="caution">
    <text evidence="2">The sequence shown here is derived from an EMBL/GenBank/DDBJ whole genome shotgun (WGS) entry which is preliminary data.</text>
</comment>
<proteinExistence type="predicted"/>
<gene>
    <name evidence="2" type="ORF">YP76_14775</name>
</gene>
<accession>A0A0M3ANW4</accession>
<keyword evidence="3" id="KW-1185">Reference proteome</keyword>
<keyword evidence="1" id="KW-0472">Membrane</keyword>
<dbReference type="Proteomes" id="UP000033874">
    <property type="component" value="Unassembled WGS sequence"/>
</dbReference>
<keyword evidence="1" id="KW-1133">Transmembrane helix</keyword>
<feature type="transmembrane region" description="Helical" evidence="1">
    <location>
        <begin position="7"/>
        <end position="27"/>
    </location>
</feature>